<feature type="domain" description="SCP" evidence="3">
    <location>
        <begin position="74"/>
        <end position="240"/>
    </location>
</feature>
<gene>
    <name evidence="4" type="primary">Dwil\GK24020</name>
    <name evidence="4" type="ORF">Dwil_GK24020</name>
</gene>
<dbReference type="GO" id="GO:0005576">
    <property type="term" value="C:extracellular region"/>
    <property type="evidence" value="ECO:0007669"/>
    <property type="project" value="UniProtKB-SubCell"/>
</dbReference>
<keyword evidence="5" id="KW-1185">Reference proteome</keyword>
<sequence length="270" mass="30952">MASAPLRRFMPILMRTVVPMIGCALRQRGSSTKVKDEPRQGLIAARQLAKLDNSKAKNYHRSCMHEPQFVNLTGHVDKILKYHNDWRHGLANGNNVSLPRAARMVVMHWSDELATVASYNVRMCQAKHDDCRNTHNFTHSGQNIIVFNMTRLVQDELLESLYPELLSIGVRNWWSEHNNMTKTDVELYPCDKKRQQYYRHFAVMALESNSHVGCAAVRYVIKDVTYFKVTCNYAKDTVCGQPIYSFRTVGCLTGVNAKYKSLCSEKEVFA</sequence>
<proteinExistence type="predicted"/>
<organism evidence="4 5">
    <name type="scientific">Drosophila willistoni</name>
    <name type="common">Fruit fly</name>
    <dbReference type="NCBI Taxonomy" id="7260"/>
    <lineage>
        <taxon>Eukaryota</taxon>
        <taxon>Metazoa</taxon>
        <taxon>Ecdysozoa</taxon>
        <taxon>Arthropoda</taxon>
        <taxon>Hexapoda</taxon>
        <taxon>Insecta</taxon>
        <taxon>Pterygota</taxon>
        <taxon>Neoptera</taxon>
        <taxon>Endopterygota</taxon>
        <taxon>Diptera</taxon>
        <taxon>Brachycera</taxon>
        <taxon>Muscomorpha</taxon>
        <taxon>Ephydroidea</taxon>
        <taxon>Drosophilidae</taxon>
        <taxon>Drosophila</taxon>
        <taxon>Sophophora</taxon>
    </lineage>
</organism>
<dbReference type="AlphaFoldDB" id="B4N6T7"/>
<dbReference type="InterPro" id="IPR014044">
    <property type="entry name" value="CAP_dom"/>
</dbReference>
<dbReference type="Gene3D" id="3.40.33.10">
    <property type="entry name" value="CAP"/>
    <property type="match status" value="1"/>
</dbReference>
<dbReference type="Proteomes" id="UP000007798">
    <property type="component" value="Unassembled WGS sequence"/>
</dbReference>
<evidence type="ECO:0000256" key="2">
    <source>
        <dbReference type="ARBA" id="ARBA00022525"/>
    </source>
</evidence>
<protein>
    <recommendedName>
        <fullName evidence="3">SCP domain-containing protein</fullName>
    </recommendedName>
</protein>
<dbReference type="Pfam" id="PF00188">
    <property type="entry name" value="CAP"/>
    <property type="match status" value="1"/>
</dbReference>
<dbReference type="HOGENOM" id="CLU_944207_0_0_1"/>
<dbReference type="EMBL" id="CH964168">
    <property type="protein sequence ID" value="EDW80076.2"/>
    <property type="molecule type" value="Genomic_DNA"/>
</dbReference>
<dbReference type="PANTHER" id="PTHR10334">
    <property type="entry name" value="CYSTEINE-RICH SECRETORY PROTEIN-RELATED"/>
    <property type="match status" value="1"/>
</dbReference>
<keyword evidence="2" id="KW-0964">Secreted</keyword>
<dbReference type="SMART" id="SM00198">
    <property type="entry name" value="SCP"/>
    <property type="match status" value="1"/>
</dbReference>
<reference evidence="4 5" key="1">
    <citation type="journal article" date="2007" name="Nature">
        <title>Evolution of genes and genomes on the Drosophila phylogeny.</title>
        <authorList>
            <consortium name="Drosophila 12 Genomes Consortium"/>
            <person name="Clark A.G."/>
            <person name="Eisen M.B."/>
            <person name="Smith D.R."/>
            <person name="Bergman C.M."/>
            <person name="Oliver B."/>
            <person name="Markow T.A."/>
            <person name="Kaufman T.C."/>
            <person name="Kellis M."/>
            <person name="Gelbart W."/>
            <person name="Iyer V.N."/>
            <person name="Pollard D.A."/>
            <person name="Sackton T.B."/>
            <person name="Larracuente A.M."/>
            <person name="Singh N.D."/>
            <person name="Abad J.P."/>
            <person name="Abt D.N."/>
            <person name="Adryan B."/>
            <person name="Aguade M."/>
            <person name="Akashi H."/>
            <person name="Anderson W.W."/>
            <person name="Aquadro C.F."/>
            <person name="Ardell D.H."/>
            <person name="Arguello R."/>
            <person name="Artieri C.G."/>
            <person name="Barbash D.A."/>
            <person name="Barker D."/>
            <person name="Barsanti P."/>
            <person name="Batterham P."/>
            <person name="Batzoglou S."/>
            <person name="Begun D."/>
            <person name="Bhutkar A."/>
            <person name="Blanco E."/>
            <person name="Bosak S.A."/>
            <person name="Bradley R.K."/>
            <person name="Brand A.D."/>
            <person name="Brent M.R."/>
            <person name="Brooks A.N."/>
            <person name="Brown R.H."/>
            <person name="Butlin R.K."/>
            <person name="Caggese C."/>
            <person name="Calvi B.R."/>
            <person name="Bernardo de Carvalho A."/>
            <person name="Caspi A."/>
            <person name="Castrezana S."/>
            <person name="Celniker S.E."/>
            <person name="Chang J.L."/>
            <person name="Chapple C."/>
            <person name="Chatterji S."/>
            <person name="Chinwalla A."/>
            <person name="Civetta A."/>
            <person name="Clifton S.W."/>
            <person name="Comeron J.M."/>
            <person name="Costello J.C."/>
            <person name="Coyne J.A."/>
            <person name="Daub J."/>
            <person name="David R.G."/>
            <person name="Delcher A.L."/>
            <person name="Delehaunty K."/>
            <person name="Do C.B."/>
            <person name="Ebling H."/>
            <person name="Edwards K."/>
            <person name="Eickbush T."/>
            <person name="Evans J.D."/>
            <person name="Filipski A."/>
            <person name="Findeiss S."/>
            <person name="Freyhult E."/>
            <person name="Fulton L."/>
            <person name="Fulton R."/>
            <person name="Garcia A.C."/>
            <person name="Gardiner A."/>
            <person name="Garfield D.A."/>
            <person name="Garvin B.E."/>
            <person name="Gibson G."/>
            <person name="Gilbert D."/>
            <person name="Gnerre S."/>
            <person name="Godfrey J."/>
            <person name="Good R."/>
            <person name="Gotea V."/>
            <person name="Gravely B."/>
            <person name="Greenberg A.J."/>
            <person name="Griffiths-Jones S."/>
            <person name="Gross S."/>
            <person name="Guigo R."/>
            <person name="Gustafson E.A."/>
            <person name="Haerty W."/>
            <person name="Hahn M.W."/>
            <person name="Halligan D.L."/>
            <person name="Halpern A.L."/>
            <person name="Halter G.M."/>
            <person name="Han M.V."/>
            <person name="Heger A."/>
            <person name="Hillier L."/>
            <person name="Hinrichs A.S."/>
            <person name="Holmes I."/>
            <person name="Hoskins R.A."/>
            <person name="Hubisz M.J."/>
            <person name="Hultmark D."/>
            <person name="Huntley M.A."/>
            <person name="Jaffe D.B."/>
            <person name="Jagadeeshan S."/>
            <person name="Jeck W.R."/>
            <person name="Johnson J."/>
            <person name="Jones C.D."/>
            <person name="Jordan W.C."/>
            <person name="Karpen G.H."/>
            <person name="Kataoka E."/>
            <person name="Keightley P.D."/>
            <person name="Kheradpour P."/>
            <person name="Kirkness E.F."/>
            <person name="Koerich L.B."/>
            <person name="Kristiansen K."/>
            <person name="Kudrna D."/>
            <person name="Kulathinal R.J."/>
            <person name="Kumar S."/>
            <person name="Kwok R."/>
            <person name="Lander E."/>
            <person name="Langley C.H."/>
            <person name="Lapoint R."/>
            <person name="Lazzaro B.P."/>
            <person name="Lee S.J."/>
            <person name="Levesque L."/>
            <person name="Li R."/>
            <person name="Lin C.F."/>
            <person name="Lin M.F."/>
            <person name="Lindblad-Toh K."/>
            <person name="Llopart A."/>
            <person name="Long M."/>
            <person name="Low L."/>
            <person name="Lozovsky E."/>
            <person name="Lu J."/>
            <person name="Luo M."/>
            <person name="Machado C.A."/>
            <person name="Makalowski W."/>
            <person name="Marzo M."/>
            <person name="Matsuda M."/>
            <person name="Matzkin L."/>
            <person name="McAllister B."/>
            <person name="McBride C.S."/>
            <person name="McKernan B."/>
            <person name="McKernan K."/>
            <person name="Mendez-Lago M."/>
            <person name="Minx P."/>
            <person name="Mollenhauer M.U."/>
            <person name="Montooth K."/>
            <person name="Mount S.M."/>
            <person name="Mu X."/>
            <person name="Myers E."/>
            <person name="Negre B."/>
            <person name="Newfeld S."/>
            <person name="Nielsen R."/>
            <person name="Noor M.A."/>
            <person name="O'Grady P."/>
            <person name="Pachter L."/>
            <person name="Papaceit M."/>
            <person name="Parisi M.J."/>
            <person name="Parisi M."/>
            <person name="Parts L."/>
            <person name="Pedersen J.S."/>
            <person name="Pesole G."/>
            <person name="Phillippy A.M."/>
            <person name="Ponting C.P."/>
            <person name="Pop M."/>
            <person name="Porcelli D."/>
            <person name="Powell J.R."/>
            <person name="Prohaska S."/>
            <person name="Pruitt K."/>
            <person name="Puig M."/>
            <person name="Quesneville H."/>
            <person name="Ram K.R."/>
            <person name="Rand D."/>
            <person name="Rasmussen M.D."/>
            <person name="Reed L.K."/>
            <person name="Reenan R."/>
            <person name="Reily A."/>
            <person name="Remington K.A."/>
            <person name="Rieger T.T."/>
            <person name="Ritchie M.G."/>
            <person name="Robin C."/>
            <person name="Rogers Y.H."/>
            <person name="Rohde C."/>
            <person name="Rozas J."/>
            <person name="Rubenfield M.J."/>
            <person name="Ruiz A."/>
            <person name="Russo S."/>
            <person name="Salzberg S.L."/>
            <person name="Sanchez-Gracia A."/>
            <person name="Saranga D.J."/>
            <person name="Sato H."/>
            <person name="Schaeffer S.W."/>
            <person name="Schatz M.C."/>
            <person name="Schlenke T."/>
            <person name="Schwartz R."/>
            <person name="Segarra C."/>
            <person name="Singh R.S."/>
            <person name="Sirot L."/>
            <person name="Sirota M."/>
            <person name="Sisneros N.B."/>
            <person name="Smith C.D."/>
            <person name="Smith T.F."/>
            <person name="Spieth J."/>
            <person name="Stage D.E."/>
            <person name="Stark A."/>
            <person name="Stephan W."/>
            <person name="Strausberg R.L."/>
            <person name="Strempel S."/>
            <person name="Sturgill D."/>
            <person name="Sutton G."/>
            <person name="Sutton G.G."/>
            <person name="Tao W."/>
            <person name="Teichmann S."/>
            <person name="Tobari Y.N."/>
            <person name="Tomimura Y."/>
            <person name="Tsolas J.M."/>
            <person name="Valente V.L."/>
            <person name="Venter E."/>
            <person name="Venter J.C."/>
            <person name="Vicario S."/>
            <person name="Vieira F.G."/>
            <person name="Vilella A.J."/>
            <person name="Villasante A."/>
            <person name="Walenz B."/>
            <person name="Wang J."/>
            <person name="Wasserman M."/>
            <person name="Watts T."/>
            <person name="Wilson D."/>
            <person name="Wilson R.K."/>
            <person name="Wing R.A."/>
            <person name="Wolfner M.F."/>
            <person name="Wong A."/>
            <person name="Wong G.K."/>
            <person name="Wu C.I."/>
            <person name="Wu G."/>
            <person name="Yamamoto D."/>
            <person name="Yang H.P."/>
            <person name="Yang S.P."/>
            <person name="Yorke J.A."/>
            <person name="Yoshida K."/>
            <person name="Zdobnov E."/>
            <person name="Zhang P."/>
            <person name="Zhang Y."/>
            <person name="Zimin A.V."/>
            <person name="Baldwin J."/>
            <person name="Abdouelleil A."/>
            <person name="Abdulkadir J."/>
            <person name="Abebe A."/>
            <person name="Abera B."/>
            <person name="Abreu J."/>
            <person name="Acer S.C."/>
            <person name="Aftuck L."/>
            <person name="Alexander A."/>
            <person name="An P."/>
            <person name="Anderson E."/>
            <person name="Anderson S."/>
            <person name="Arachi H."/>
            <person name="Azer M."/>
            <person name="Bachantsang P."/>
            <person name="Barry A."/>
            <person name="Bayul T."/>
            <person name="Berlin A."/>
            <person name="Bessette D."/>
            <person name="Bloom T."/>
            <person name="Blye J."/>
            <person name="Boguslavskiy L."/>
            <person name="Bonnet C."/>
            <person name="Boukhgalter B."/>
            <person name="Bourzgui I."/>
            <person name="Brown A."/>
            <person name="Cahill P."/>
            <person name="Channer S."/>
            <person name="Cheshatsang Y."/>
            <person name="Chuda L."/>
            <person name="Citroen M."/>
            <person name="Collymore A."/>
            <person name="Cooke P."/>
            <person name="Costello M."/>
            <person name="D'Aco K."/>
            <person name="Daza R."/>
            <person name="De Haan G."/>
            <person name="DeGray S."/>
            <person name="DeMaso C."/>
            <person name="Dhargay N."/>
            <person name="Dooley K."/>
            <person name="Dooley E."/>
            <person name="Doricent M."/>
            <person name="Dorje P."/>
            <person name="Dorjee K."/>
            <person name="Dupes A."/>
            <person name="Elong R."/>
            <person name="Falk J."/>
            <person name="Farina A."/>
            <person name="Faro S."/>
            <person name="Ferguson D."/>
            <person name="Fisher S."/>
            <person name="Foley C.D."/>
            <person name="Franke A."/>
            <person name="Friedrich D."/>
            <person name="Gadbois L."/>
            <person name="Gearin G."/>
            <person name="Gearin C.R."/>
            <person name="Giannoukos G."/>
            <person name="Goode T."/>
            <person name="Graham J."/>
            <person name="Grandbois E."/>
            <person name="Grewal S."/>
            <person name="Gyaltsen K."/>
            <person name="Hafez N."/>
            <person name="Hagos B."/>
            <person name="Hall J."/>
            <person name="Henson C."/>
            <person name="Hollinger A."/>
            <person name="Honan T."/>
            <person name="Huard M.D."/>
            <person name="Hughes L."/>
            <person name="Hurhula B."/>
            <person name="Husby M.E."/>
            <person name="Kamat A."/>
            <person name="Kanga B."/>
            <person name="Kashin S."/>
            <person name="Khazanovich D."/>
            <person name="Kisner P."/>
            <person name="Lance K."/>
            <person name="Lara M."/>
            <person name="Lee W."/>
            <person name="Lennon N."/>
            <person name="Letendre F."/>
            <person name="LeVine R."/>
            <person name="Lipovsky A."/>
            <person name="Liu X."/>
            <person name="Liu J."/>
            <person name="Liu S."/>
            <person name="Lokyitsang T."/>
            <person name="Lokyitsang Y."/>
            <person name="Lubonja R."/>
            <person name="Lui A."/>
            <person name="MacDonald P."/>
            <person name="Magnisalis V."/>
            <person name="Maru K."/>
            <person name="Matthews C."/>
            <person name="McCusker W."/>
            <person name="McDonough S."/>
            <person name="Mehta T."/>
            <person name="Meldrim J."/>
            <person name="Meneus L."/>
            <person name="Mihai O."/>
            <person name="Mihalev A."/>
            <person name="Mihova T."/>
            <person name="Mittelman R."/>
            <person name="Mlenga V."/>
            <person name="Montmayeur A."/>
            <person name="Mulrain L."/>
            <person name="Navidi A."/>
            <person name="Naylor J."/>
            <person name="Negash T."/>
            <person name="Nguyen T."/>
            <person name="Nguyen N."/>
            <person name="Nicol R."/>
            <person name="Norbu C."/>
            <person name="Norbu N."/>
            <person name="Novod N."/>
            <person name="O'Neill B."/>
            <person name="Osman S."/>
            <person name="Markiewicz E."/>
            <person name="Oyono O.L."/>
            <person name="Patti C."/>
            <person name="Phunkhang P."/>
            <person name="Pierre F."/>
            <person name="Priest M."/>
            <person name="Raghuraman S."/>
            <person name="Rege F."/>
            <person name="Reyes R."/>
            <person name="Rise C."/>
            <person name="Rogov P."/>
            <person name="Ross K."/>
            <person name="Ryan E."/>
            <person name="Settipalli S."/>
            <person name="Shea T."/>
            <person name="Sherpa N."/>
            <person name="Shi L."/>
            <person name="Shih D."/>
            <person name="Sparrow T."/>
            <person name="Spaulding J."/>
            <person name="Stalker J."/>
            <person name="Stange-Thomann N."/>
            <person name="Stavropoulos S."/>
            <person name="Stone C."/>
            <person name="Strader C."/>
            <person name="Tesfaye S."/>
            <person name="Thomson T."/>
            <person name="Thoulutsang Y."/>
            <person name="Thoulutsang D."/>
            <person name="Topham K."/>
            <person name="Topping I."/>
            <person name="Tsamla T."/>
            <person name="Vassiliev H."/>
            <person name="Vo A."/>
            <person name="Wangchuk T."/>
            <person name="Wangdi T."/>
            <person name="Weiand M."/>
            <person name="Wilkinson J."/>
            <person name="Wilson A."/>
            <person name="Yadav S."/>
            <person name="Young G."/>
            <person name="Yu Q."/>
            <person name="Zembek L."/>
            <person name="Zhong D."/>
            <person name="Zimmer A."/>
            <person name="Zwirko Z."/>
            <person name="Jaffe D.B."/>
            <person name="Alvarez P."/>
            <person name="Brockman W."/>
            <person name="Butler J."/>
            <person name="Chin C."/>
            <person name="Gnerre S."/>
            <person name="Grabherr M."/>
            <person name="Kleber M."/>
            <person name="Mauceli E."/>
            <person name="MacCallum I."/>
        </authorList>
    </citation>
    <scope>NUCLEOTIDE SEQUENCE [LARGE SCALE GENOMIC DNA]</scope>
    <source>
        <strain evidence="5">Tucson 14030-0811.24</strain>
    </source>
</reference>
<name>B4N6T7_DROWI</name>
<comment type="subcellular location">
    <subcellularLocation>
        <location evidence="1">Secreted</location>
    </subcellularLocation>
</comment>
<dbReference type="eggNOG" id="KOG3017">
    <property type="taxonomic scope" value="Eukaryota"/>
</dbReference>
<dbReference type="InterPro" id="IPR035940">
    <property type="entry name" value="CAP_sf"/>
</dbReference>
<accession>B4N6T7</accession>
<evidence type="ECO:0000313" key="5">
    <source>
        <dbReference type="Proteomes" id="UP000007798"/>
    </source>
</evidence>
<dbReference type="CDD" id="cd05380">
    <property type="entry name" value="CAP_euk"/>
    <property type="match status" value="1"/>
</dbReference>
<dbReference type="InParanoid" id="B4N6T7"/>
<evidence type="ECO:0000256" key="1">
    <source>
        <dbReference type="ARBA" id="ARBA00004613"/>
    </source>
</evidence>
<dbReference type="InterPro" id="IPR001283">
    <property type="entry name" value="CRISP-related"/>
</dbReference>
<dbReference type="SUPFAM" id="SSF55797">
    <property type="entry name" value="PR-1-like"/>
    <property type="match status" value="1"/>
</dbReference>
<evidence type="ECO:0000259" key="3">
    <source>
        <dbReference type="SMART" id="SM00198"/>
    </source>
</evidence>
<evidence type="ECO:0000313" key="4">
    <source>
        <dbReference type="EMBL" id="EDW80076.2"/>
    </source>
</evidence>
<dbReference type="OrthoDB" id="414826at2759"/>